<keyword evidence="1" id="KW-0472">Membrane</keyword>
<evidence type="ECO:0000256" key="1">
    <source>
        <dbReference type="SAM" id="Phobius"/>
    </source>
</evidence>
<comment type="caution">
    <text evidence="2">The sequence shown here is derived from an EMBL/GenBank/DDBJ whole genome shotgun (WGS) entry which is preliminary data.</text>
</comment>
<feature type="non-terminal residue" evidence="2">
    <location>
        <position position="203"/>
    </location>
</feature>
<protein>
    <submittedName>
        <fullName evidence="2">Two-component sensor histidine kinase</fullName>
    </submittedName>
</protein>
<evidence type="ECO:0000313" key="2">
    <source>
        <dbReference type="EMBL" id="MCJ2185124.1"/>
    </source>
</evidence>
<evidence type="ECO:0000313" key="3">
    <source>
        <dbReference type="Proteomes" id="UP001162881"/>
    </source>
</evidence>
<keyword evidence="2" id="KW-0808">Transferase</keyword>
<proteinExistence type="predicted"/>
<keyword evidence="1" id="KW-0812">Transmembrane</keyword>
<feature type="transmembrane region" description="Helical" evidence="1">
    <location>
        <begin position="153"/>
        <end position="171"/>
    </location>
</feature>
<dbReference type="Proteomes" id="UP001162881">
    <property type="component" value="Unassembled WGS sequence"/>
</dbReference>
<dbReference type="InterPro" id="IPR038421">
    <property type="entry name" value="RisS_PPD_sf"/>
</dbReference>
<organism evidence="2 3">
    <name type="scientific">Novosphingobium organovorum</name>
    <dbReference type="NCBI Taxonomy" id="2930092"/>
    <lineage>
        <taxon>Bacteria</taxon>
        <taxon>Pseudomonadati</taxon>
        <taxon>Pseudomonadota</taxon>
        <taxon>Alphaproteobacteria</taxon>
        <taxon>Sphingomonadales</taxon>
        <taxon>Sphingomonadaceae</taxon>
        <taxon>Novosphingobium</taxon>
    </lineage>
</organism>
<dbReference type="EMBL" id="JALHLF010000229">
    <property type="protein sequence ID" value="MCJ2185124.1"/>
    <property type="molecule type" value="Genomic_DNA"/>
</dbReference>
<gene>
    <name evidence="2" type="ORF">MTR62_20895</name>
</gene>
<dbReference type="GO" id="GO:0016301">
    <property type="term" value="F:kinase activity"/>
    <property type="evidence" value="ECO:0007669"/>
    <property type="project" value="UniProtKB-KW"/>
</dbReference>
<sequence length="203" mass="22639">MARAPGSLLRRNVLLMVGTVLVGQILAGLFVLNFVMQPQIERVAAVTADMILGLSQAMRTMDPADKDALLTRFEANGDIAIRRSLSHKVPVPRFPNYLERRFIAAMSERLAAREELAWRKGDGNRLWFRLNLGGQDYWISATPPTQRSALASLFYAFAAAFAVAIVAGYWLQRRLDAPLRRLAREVEALDPLRGPEPVDVRGP</sequence>
<keyword evidence="1" id="KW-1133">Transmembrane helix</keyword>
<feature type="transmembrane region" description="Helical" evidence="1">
    <location>
        <begin position="12"/>
        <end position="36"/>
    </location>
</feature>
<name>A0ABT0BJ95_9SPHN</name>
<dbReference type="Gene3D" id="3.30.450.300">
    <property type="entry name" value="Sensor histidine kinase RisS, periplasmic domain"/>
    <property type="match status" value="1"/>
</dbReference>
<accession>A0ABT0BJ95</accession>
<reference evidence="2" key="1">
    <citation type="submission" date="2022-03" db="EMBL/GenBank/DDBJ databases">
        <title>Identification of a novel bacterium isolated from mangrove sediments.</title>
        <authorList>
            <person name="Pan X."/>
        </authorList>
    </citation>
    <scope>NUCLEOTIDE SEQUENCE</scope>
    <source>
        <strain evidence="2">B1949</strain>
    </source>
</reference>
<keyword evidence="3" id="KW-1185">Reference proteome</keyword>
<keyword evidence="2" id="KW-0418">Kinase</keyword>